<dbReference type="Gene3D" id="1.10.10.10">
    <property type="entry name" value="Winged helix-like DNA-binding domain superfamily/Winged helix DNA-binding domain"/>
    <property type="match status" value="1"/>
</dbReference>
<dbReference type="AlphaFoldDB" id="A0A8J6LL19"/>
<comment type="caution">
    <text evidence="2">The sequence shown here is derived from an EMBL/GenBank/DDBJ whole genome shotgun (WGS) entry which is preliminary data.</text>
</comment>
<gene>
    <name evidence="2" type="ORF">G5B42_00450</name>
</gene>
<feature type="domain" description="RecX first three-helical" evidence="1">
    <location>
        <begin position="7"/>
        <end position="46"/>
    </location>
</feature>
<protein>
    <submittedName>
        <fullName evidence="2">Regulatory protein RecX</fullName>
    </submittedName>
</protein>
<dbReference type="RefSeq" id="WP_181338470.1">
    <property type="nucleotide sequence ID" value="NZ_JAAKDE010000001.1"/>
</dbReference>
<evidence type="ECO:0000313" key="2">
    <source>
        <dbReference type="EMBL" id="MBA2132034.1"/>
    </source>
</evidence>
<accession>A0A8J6LL19</accession>
<sequence>MNAKEPALSYALTLLGRRDYSTWEMERKLEGKGYRREEIMTAVTRLREWNYLDDGIYLRRQIDKYLAAKKSRSYIRQRLCLAGLDPQLVEEGLDLYYPPAKERENVRFWWEKCFGDADFSPQDKRAIIRWARRMYAAGFPAEEIRPYFDYDKES</sequence>
<evidence type="ECO:0000259" key="1">
    <source>
        <dbReference type="Pfam" id="PF21982"/>
    </source>
</evidence>
<proteinExistence type="predicted"/>
<dbReference type="Pfam" id="PF21982">
    <property type="entry name" value="RecX_HTH1"/>
    <property type="match status" value="1"/>
</dbReference>
<evidence type="ECO:0000313" key="3">
    <source>
        <dbReference type="Proteomes" id="UP000657177"/>
    </source>
</evidence>
<dbReference type="InterPro" id="IPR053926">
    <property type="entry name" value="RecX_HTH_1st"/>
</dbReference>
<keyword evidence="3" id="KW-1185">Reference proteome</keyword>
<dbReference type="EMBL" id="JAAKDE010000001">
    <property type="protein sequence ID" value="MBA2132034.1"/>
    <property type="molecule type" value="Genomic_DNA"/>
</dbReference>
<organism evidence="2 3">
    <name type="scientific">Capillibacterium thermochitinicola</name>
    <dbReference type="NCBI Taxonomy" id="2699427"/>
    <lineage>
        <taxon>Bacteria</taxon>
        <taxon>Bacillati</taxon>
        <taxon>Bacillota</taxon>
        <taxon>Capillibacterium</taxon>
    </lineage>
</organism>
<dbReference type="Proteomes" id="UP000657177">
    <property type="component" value="Unassembled WGS sequence"/>
</dbReference>
<dbReference type="InterPro" id="IPR036388">
    <property type="entry name" value="WH-like_DNA-bd_sf"/>
</dbReference>
<name>A0A8J6LL19_9FIRM</name>
<reference evidence="2" key="1">
    <citation type="submission" date="2020-06" db="EMBL/GenBank/DDBJ databases">
        <title>Novel chitinolytic bacterium.</title>
        <authorList>
            <person name="Ungkulpasvich U."/>
            <person name="Kosugi A."/>
            <person name="Uke A."/>
        </authorList>
    </citation>
    <scope>NUCLEOTIDE SEQUENCE</scope>
    <source>
        <strain evidence="2">UUS1-1</strain>
    </source>
</reference>